<feature type="compositionally biased region" description="Polar residues" evidence="1">
    <location>
        <begin position="168"/>
        <end position="179"/>
    </location>
</feature>
<dbReference type="EMBL" id="HBIV01043785">
    <property type="protein sequence ID" value="CAE0678958.1"/>
    <property type="molecule type" value="Transcribed_RNA"/>
</dbReference>
<proteinExistence type="predicted"/>
<accession>A0A7S4DYP7</accession>
<feature type="compositionally biased region" description="Basic and acidic residues" evidence="1">
    <location>
        <begin position="150"/>
        <end position="164"/>
    </location>
</feature>
<evidence type="ECO:0000256" key="1">
    <source>
        <dbReference type="SAM" id="MobiDB-lite"/>
    </source>
</evidence>
<feature type="region of interest" description="Disordered" evidence="1">
    <location>
        <begin position="22"/>
        <end position="89"/>
    </location>
</feature>
<name>A0A7S4DYP7_9EUKA</name>
<reference evidence="2" key="1">
    <citation type="submission" date="2021-01" db="EMBL/GenBank/DDBJ databases">
        <authorList>
            <person name="Corre E."/>
            <person name="Pelletier E."/>
            <person name="Niang G."/>
            <person name="Scheremetjew M."/>
            <person name="Finn R."/>
            <person name="Kale V."/>
            <person name="Holt S."/>
            <person name="Cochrane G."/>
            <person name="Meng A."/>
            <person name="Brown T."/>
            <person name="Cohen L."/>
        </authorList>
    </citation>
    <scope>NUCLEOTIDE SEQUENCE</scope>
    <source>
        <strain evidence="2">CCCM811</strain>
    </source>
</reference>
<feature type="compositionally biased region" description="Basic and acidic residues" evidence="1">
    <location>
        <begin position="23"/>
        <end position="33"/>
    </location>
</feature>
<gene>
    <name evidence="2" type="ORF">LGLO00237_LOCUS30740</name>
</gene>
<dbReference type="AlphaFoldDB" id="A0A7S4DYP7"/>
<feature type="compositionally biased region" description="Polar residues" evidence="1">
    <location>
        <begin position="56"/>
        <end position="82"/>
    </location>
</feature>
<feature type="region of interest" description="Disordered" evidence="1">
    <location>
        <begin position="128"/>
        <end position="182"/>
    </location>
</feature>
<organism evidence="2">
    <name type="scientific">Lotharella globosa</name>
    <dbReference type="NCBI Taxonomy" id="91324"/>
    <lineage>
        <taxon>Eukaryota</taxon>
        <taxon>Sar</taxon>
        <taxon>Rhizaria</taxon>
        <taxon>Cercozoa</taxon>
        <taxon>Chlorarachniophyceae</taxon>
        <taxon>Lotharella</taxon>
    </lineage>
</organism>
<sequence>MESVAIVSPQVYAELMRYKKYKEKMSKDKRPKDEDGELMNTQKKKKRRGENHTFRFASSSSTSNLENVGTTSRHNSTTTEASAATGIGLGSPTMSSPSLLLEAPPISQFKNLMASESLFTAFVDLETSEKNDGPGGKRQHPLGDIMGGNDKSDSIDDSGNKDEGIIMGNSTGTASSTFGVSKPHKLGAGEPYVGFGHQRGTGHVPGGSAASPTPWHTLGLGGFGGVMDFHHSSDSKTTEDHMPQAKSEDKSSG</sequence>
<evidence type="ECO:0000313" key="2">
    <source>
        <dbReference type="EMBL" id="CAE0678958.1"/>
    </source>
</evidence>
<protein>
    <submittedName>
        <fullName evidence="2">Uncharacterized protein</fullName>
    </submittedName>
</protein>
<feature type="compositionally biased region" description="Basic and acidic residues" evidence="1">
    <location>
        <begin position="228"/>
        <end position="253"/>
    </location>
</feature>
<feature type="region of interest" description="Disordered" evidence="1">
    <location>
        <begin position="196"/>
        <end position="253"/>
    </location>
</feature>